<evidence type="ECO:0000256" key="2">
    <source>
        <dbReference type="SAM" id="SignalP"/>
    </source>
</evidence>
<sequence>MSKCLLMSVLLAAATWQPVAAQVHKCTTPEGMDIFTDRQCADVGAVEQPPKTAPAAGSRERSGGCARSLRDLVQELNGAFDARDANRLAGVYNWNGMSGSAAYAALERLDAMVQRPLVGIYPVMPSEPAEMLSTEAGTDDGTEPAPPPRPRQAPVALRVEQTLANGSTPSRTVFGLQKYFGCWWIKG</sequence>
<evidence type="ECO:0000256" key="1">
    <source>
        <dbReference type="SAM" id="MobiDB-lite"/>
    </source>
</evidence>
<name>A0ABX7RAA5_9GAMM</name>
<accession>A0ABX7RAA5</accession>
<dbReference type="RefSeq" id="WP_200604172.1">
    <property type="nucleotide sequence ID" value="NZ_CP071517.1"/>
</dbReference>
<keyword evidence="4" id="KW-1185">Reference proteome</keyword>
<organism evidence="3 4">
    <name type="scientific">Lysobacter arenosi</name>
    <dbReference type="NCBI Taxonomy" id="2795387"/>
    <lineage>
        <taxon>Bacteria</taxon>
        <taxon>Pseudomonadati</taxon>
        <taxon>Pseudomonadota</taxon>
        <taxon>Gammaproteobacteria</taxon>
        <taxon>Lysobacterales</taxon>
        <taxon>Lysobacteraceae</taxon>
        <taxon>Lysobacter</taxon>
    </lineage>
</organism>
<evidence type="ECO:0000313" key="4">
    <source>
        <dbReference type="Proteomes" id="UP000663400"/>
    </source>
</evidence>
<protein>
    <recommendedName>
        <fullName evidence="5">DUF4124 domain-containing protein</fullName>
    </recommendedName>
</protein>
<feature type="signal peptide" evidence="2">
    <location>
        <begin position="1"/>
        <end position="21"/>
    </location>
</feature>
<feature type="region of interest" description="Disordered" evidence="1">
    <location>
        <begin position="132"/>
        <end position="153"/>
    </location>
</feature>
<gene>
    <name evidence="3" type="ORF">HIV01_017590</name>
</gene>
<evidence type="ECO:0000313" key="3">
    <source>
        <dbReference type="EMBL" id="QSX74925.1"/>
    </source>
</evidence>
<keyword evidence="2" id="KW-0732">Signal</keyword>
<proteinExistence type="predicted"/>
<reference evidence="3 4" key="1">
    <citation type="submission" date="2021-02" db="EMBL/GenBank/DDBJ databases">
        <title>Lysobacter arenosi sp. nov., isolated from soil of gangwondo yeongwol, south Korea.</title>
        <authorList>
            <person name="Kim K.R."/>
            <person name="Kim K.H."/>
            <person name="Jeon C.O."/>
        </authorList>
    </citation>
    <scope>NUCLEOTIDE SEQUENCE [LARGE SCALE GENOMIC DNA]</scope>
    <source>
        <strain evidence="3 4">R7</strain>
    </source>
</reference>
<feature type="chain" id="PRO_5047152466" description="DUF4124 domain-containing protein" evidence="2">
    <location>
        <begin position="22"/>
        <end position="187"/>
    </location>
</feature>
<dbReference type="Proteomes" id="UP000663400">
    <property type="component" value="Chromosome"/>
</dbReference>
<dbReference type="EMBL" id="CP071517">
    <property type="protein sequence ID" value="QSX74925.1"/>
    <property type="molecule type" value="Genomic_DNA"/>
</dbReference>
<evidence type="ECO:0008006" key="5">
    <source>
        <dbReference type="Google" id="ProtNLM"/>
    </source>
</evidence>